<feature type="non-terminal residue" evidence="2">
    <location>
        <position position="107"/>
    </location>
</feature>
<reference evidence="2 3" key="1">
    <citation type="journal article" date="2024" name="BMC Genomics">
        <title>Genome assembly of redclaw crayfish (Cherax quadricarinatus) provides insights into its immune adaptation and hypoxia tolerance.</title>
        <authorList>
            <person name="Liu Z."/>
            <person name="Zheng J."/>
            <person name="Li H."/>
            <person name="Fang K."/>
            <person name="Wang S."/>
            <person name="He J."/>
            <person name="Zhou D."/>
            <person name="Weng S."/>
            <person name="Chi M."/>
            <person name="Gu Z."/>
            <person name="He J."/>
            <person name="Li F."/>
            <person name="Wang M."/>
        </authorList>
    </citation>
    <scope>NUCLEOTIDE SEQUENCE [LARGE SCALE GENOMIC DNA]</scope>
    <source>
        <strain evidence="2">ZL_2023a</strain>
    </source>
</reference>
<evidence type="ECO:0000256" key="1">
    <source>
        <dbReference type="SAM" id="MobiDB-lite"/>
    </source>
</evidence>
<feature type="compositionally biased region" description="Low complexity" evidence="1">
    <location>
        <begin position="71"/>
        <end position="86"/>
    </location>
</feature>
<comment type="caution">
    <text evidence="2">The sequence shown here is derived from an EMBL/GenBank/DDBJ whole genome shotgun (WGS) entry which is preliminary data.</text>
</comment>
<evidence type="ECO:0000313" key="3">
    <source>
        <dbReference type="Proteomes" id="UP001445076"/>
    </source>
</evidence>
<feature type="region of interest" description="Disordered" evidence="1">
    <location>
        <begin position="50"/>
        <end position="107"/>
    </location>
</feature>
<sequence length="107" mass="11654">PPPAVAPVHQPQQQLQVEEVLPQPLLQPQQNWSVLEVDHLDTDSYLVARAHHGPPLREESTEPLLAPTSPPTTAAHTPTITTSHAHNPAYSPTSELPPPPPLHYSTL</sequence>
<accession>A0AAW0WRI2</accession>
<dbReference type="AlphaFoldDB" id="A0AAW0WRI2"/>
<organism evidence="2 3">
    <name type="scientific">Cherax quadricarinatus</name>
    <name type="common">Australian red claw crayfish</name>
    <dbReference type="NCBI Taxonomy" id="27406"/>
    <lineage>
        <taxon>Eukaryota</taxon>
        <taxon>Metazoa</taxon>
        <taxon>Ecdysozoa</taxon>
        <taxon>Arthropoda</taxon>
        <taxon>Crustacea</taxon>
        <taxon>Multicrustacea</taxon>
        <taxon>Malacostraca</taxon>
        <taxon>Eumalacostraca</taxon>
        <taxon>Eucarida</taxon>
        <taxon>Decapoda</taxon>
        <taxon>Pleocyemata</taxon>
        <taxon>Astacidea</taxon>
        <taxon>Parastacoidea</taxon>
        <taxon>Parastacidae</taxon>
        <taxon>Cherax</taxon>
    </lineage>
</organism>
<feature type="non-terminal residue" evidence="2">
    <location>
        <position position="1"/>
    </location>
</feature>
<gene>
    <name evidence="2" type="ORF">OTU49_008369</name>
</gene>
<feature type="compositionally biased region" description="Pro residues" evidence="1">
    <location>
        <begin position="95"/>
        <end position="107"/>
    </location>
</feature>
<keyword evidence="3" id="KW-1185">Reference proteome</keyword>
<dbReference type="EMBL" id="JARKIK010000066">
    <property type="protein sequence ID" value="KAK8729886.1"/>
    <property type="molecule type" value="Genomic_DNA"/>
</dbReference>
<dbReference type="Proteomes" id="UP001445076">
    <property type="component" value="Unassembled WGS sequence"/>
</dbReference>
<evidence type="ECO:0000313" key="2">
    <source>
        <dbReference type="EMBL" id="KAK8729886.1"/>
    </source>
</evidence>
<name>A0AAW0WRI2_CHEQU</name>
<proteinExistence type="predicted"/>
<protein>
    <submittedName>
        <fullName evidence="2">Uncharacterized protein</fullName>
    </submittedName>
</protein>